<dbReference type="Gene3D" id="3.80.10.10">
    <property type="entry name" value="Ribonuclease Inhibitor"/>
    <property type="match status" value="1"/>
</dbReference>
<gene>
    <name evidence="1" type="ORF">RCL2_003010100</name>
</gene>
<evidence type="ECO:0000313" key="1">
    <source>
        <dbReference type="EMBL" id="GET03777.1"/>
    </source>
</evidence>
<sequence length="191" mass="22379">MKQKRNQQYNFQEFFTLVKNDNNKLNAKALYTVKKKFLKFYCSVPKDFFKKKNDNEDIYNEEEKEKEEEIEEDCELQNLSKNQKSSISTISSISSFKQSITTYCIRLISVNRSYPKLQHLSLEYCNITSTTIKEIACLCLNLKFLDLEGCENISRKVMDQLSPNIHIKNFDEDYCCSDSKTSNSEIESESS</sequence>
<dbReference type="AlphaFoldDB" id="A0A8H3R557"/>
<dbReference type="EMBL" id="BLAL01000334">
    <property type="protein sequence ID" value="GET03777.1"/>
    <property type="molecule type" value="Genomic_DNA"/>
</dbReference>
<dbReference type="SUPFAM" id="SSF52047">
    <property type="entry name" value="RNI-like"/>
    <property type="match status" value="1"/>
</dbReference>
<dbReference type="OrthoDB" id="10257471at2759"/>
<organism evidence="1 2">
    <name type="scientific">Rhizophagus clarus</name>
    <dbReference type="NCBI Taxonomy" id="94130"/>
    <lineage>
        <taxon>Eukaryota</taxon>
        <taxon>Fungi</taxon>
        <taxon>Fungi incertae sedis</taxon>
        <taxon>Mucoromycota</taxon>
        <taxon>Glomeromycotina</taxon>
        <taxon>Glomeromycetes</taxon>
        <taxon>Glomerales</taxon>
        <taxon>Glomeraceae</taxon>
        <taxon>Rhizophagus</taxon>
    </lineage>
</organism>
<protein>
    <submittedName>
        <fullName evidence="1">Uncharacterized protein</fullName>
    </submittedName>
</protein>
<dbReference type="InterPro" id="IPR032675">
    <property type="entry name" value="LRR_dom_sf"/>
</dbReference>
<accession>A0A8H3R557</accession>
<reference evidence="1" key="1">
    <citation type="submission" date="2019-10" db="EMBL/GenBank/DDBJ databases">
        <title>Conservation and host-specific expression of non-tandemly repeated heterogenous ribosome RNA gene in arbuscular mycorrhizal fungi.</title>
        <authorList>
            <person name="Maeda T."/>
            <person name="Kobayashi Y."/>
            <person name="Nakagawa T."/>
            <person name="Ezawa T."/>
            <person name="Yamaguchi K."/>
            <person name="Bino T."/>
            <person name="Nishimoto Y."/>
            <person name="Shigenobu S."/>
            <person name="Kawaguchi M."/>
        </authorList>
    </citation>
    <scope>NUCLEOTIDE SEQUENCE</scope>
    <source>
        <strain evidence="1">HR1</strain>
    </source>
</reference>
<dbReference type="Proteomes" id="UP000615446">
    <property type="component" value="Unassembled WGS sequence"/>
</dbReference>
<comment type="caution">
    <text evidence="1">The sequence shown here is derived from an EMBL/GenBank/DDBJ whole genome shotgun (WGS) entry which is preliminary data.</text>
</comment>
<evidence type="ECO:0000313" key="2">
    <source>
        <dbReference type="Proteomes" id="UP000615446"/>
    </source>
</evidence>
<proteinExistence type="predicted"/>
<name>A0A8H3R557_9GLOM</name>